<dbReference type="PANTHER" id="PTHR30222">
    <property type="entry name" value="SPERMIDINE/PUTRESCINE-BINDING PERIPLASMIC PROTEIN"/>
    <property type="match status" value="1"/>
</dbReference>
<keyword evidence="3 6" id="KW-0732">Signal</keyword>
<evidence type="ECO:0000256" key="6">
    <source>
        <dbReference type="SAM" id="SignalP"/>
    </source>
</evidence>
<comment type="caution">
    <text evidence="7">The sequence shown here is derived from an EMBL/GenBank/DDBJ whole genome shotgun (WGS) entry which is preliminary data.</text>
</comment>
<dbReference type="Proteomes" id="UP001201217">
    <property type="component" value="Unassembled WGS sequence"/>
</dbReference>
<dbReference type="InterPro" id="IPR006059">
    <property type="entry name" value="SBP"/>
</dbReference>
<evidence type="ECO:0000256" key="4">
    <source>
        <dbReference type="ARBA" id="ARBA00022764"/>
    </source>
</evidence>
<accession>A0ABS9E5N5</accession>
<comment type="subcellular location">
    <subcellularLocation>
        <location evidence="1 5">Periplasm</location>
    </subcellularLocation>
</comment>
<proteinExistence type="inferred from homology"/>
<dbReference type="PIRSF" id="PIRSF019574">
    <property type="entry name" value="Periplasmic_polyamine_BP"/>
    <property type="match status" value="1"/>
</dbReference>
<dbReference type="EMBL" id="JAKGTI010000001">
    <property type="protein sequence ID" value="MCF4097522.1"/>
    <property type="molecule type" value="Genomic_DNA"/>
</dbReference>
<evidence type="ECO:0000256" key="3">
    <source>
        <dbReference type="ARBA" id="ARBA00022729"/>
    </source>
</evidence>
<reference evidence="7 8" key="1">
    <citation type="submission" date="2022-01" db="EMBL/GenBank/DDBJ databases">
        <title>Maritalea mediterranea sp. nov., isolated from marine plastic residues from the Malva-rosa beach (Valencia, Spain).</title>
        <authorList>
            <person name="Vidal-Verdu A."/>
            <person name="Molina-Menor E."/>
            <person name="Pascual J."/>
            <person name="Pereto J."/>
            <person name="Porcar M."/>
        </authorList>
    </citation>
    <scope>NUCLEOTIDE SEQUENCE [LARGE SCALE GENOMIC DNA]</scope>
    <source>
        <strain evidence="7 8">P4.10X</strain>
    </source>
</reference>
<dbReference type="Gene3D" id="3.40.190.10">
    <property type="entry name" value="Periplasmic binding protein-like II"/>
    <property type="match status" value="2"/>
</dbReference>
<dbReference type="Pfam" id="PF13416">
    <property type="entry name" value="SBP_bac_8"/>
    <property type="match status" value="1"/>
</dbReference>
<comment type="function">
    <text evidence="5">Required for the activity of the bacterial periplasmic transport system of putrescine.</text>
</comment>
<feature type="chain" id="PRO_5045445350" description="Putrescine-binding periplasmic protein" evidence="6">
    <location>
        <begin position="23"/>
        <end position="362"/>
    </location>
</feature>
<dbReference type="SUPFAM" id="SSF53850">
    <property type="entry name" value="Periplasmic binding protein-like II"/>
    <property type="match status" value="1"/>
</dbReference>
<keyword evidence="2 5" id="KW-0813">Transport</keyword>
<sequence>MMKLATTLSTVALLFATQVAVAEEVRVYNWSDYIDESLLEKFEQETGIDLIYDVFDSNELLETKMLAGNSGYDVVVPSGSFLSRQIQAGAFQKLDFSKLPNKDNAWDVIQQRTAQYDPDNAYSVNYMWGTTGIGVNVGKVTEVLGEDAPIDSLELIFNPENMEKLASCGVHMLDSPIEVVPAALTYLGKNPASQDEETLELAEQLLLRVSPYVEKFHSSEYINALANGEICVALGWSGDVLQARDRAAEADNGVEIAYNAPKEGALMWFDQMAIPVDAPNPDAAHKFINFMLDAENMATASNYVYYANGNLASQQYLVEDVIGDTAIYPDKETLNRLYTTPPYPPKVQRTVTRMWTKIKSGT</sequence>
<dbReference type="PRINTS" id="PR00909">
    <property type="entry name" value="SPERMDNBNDNG"/>
</dbReference>
<evidence type="ECO:0000256" key="5">
    <source>
        <dbReference type="PIRNR" id="PIRNR019574"/>
    </source>
</evidence>
<dbReference type="PANTHER" id="PTHR30222:SF12">
    <property type="entry name" value="NORSPERMIDINE SENSOR"/>
    <property type="match status" value="1"/>
</dbReference>
<evidence type="ECO:0000313" key="7">
    <source>
        <dbReference type="EMBL" id="MCF4097522.1"/>
    </source>
</evidence>
<feature type="signal peptide" evidence="6">
    <location>
        <begin position="1"/>
        <end position="22"/>
    </location>
</feature>
<name>A0ABS9E5N5_9HYPH</name>
<evidence type="ECO:0000256" key="1">
    <source>
        <dbReference type="ARBA" id="ARBA00004418"/>
    </source>
</evidence>
<keyword evidence="4 5" id="KW-0574">Periplasm</keyword>
<comment type="similarity">
    <text evidence="5">Belongs to the bacterial solute-binding protein PotD/PotF family.</text>
</comment>
<keyword evidence="8" id="KW-1185">Reference proteome</keyword>
<evidence type="ECO:0000256" key="2">
    <source>
        <dbReference type="ARBA" id="ARBA00022448"/>
    </source>
</evidence>
<gene>
    <name evidence="7" type="ORF">L1I42_03345</name>
</gene>
<dbReference type="InterPro" id="IPR001188">
    <property type="entry name" value="Sperm_putr-bd"/>
</dbReference>
<dbReference type="CDD" id="cd13659">
    <property type="entry name" value="PBP2_PotF"/>
    <property type="match status" value="1"/>
</dbReference>
<protein>
    <recommendedName>
        <fullName evidence="5">Putrescine-binding periplasmic protein</fullName>
    </recommendedName>
</protein>
<evidence type="ECO:0000313" key="8">
    <source>
        <dbReference type="Proteomes" id="UP001201217"/>
    </source>
</evidence>
<organism evidence="7 8">
    <name type="scientific">Maritalea mediterranea</name>
    <dbReference type="NCBI Taxonomy" id="2909667"/>
    <lineage>
        <taxon>Bacteria</taxon>
        <taxon>Pseudomonadati</taxon>
        <taxon>Pseudomonadota</taxon>
        <taxon>Alphaproteobacteria</taxon>
        <taxon>Hyphomicrobiales</taxon>
        <taxon>Devosiaceae</taxon>
        <taxon>Maritalea</taxon>
    </lineage>
</organism>